<comment type="caution">
    <text evidence="1">The sequence shown here is derived from an EMBL/GenBank/DDBJ whole genome shotgun (WGS) entry which is preliminary data.</text>
</comment>
<gene>
    <name evidence="1" type="ORF">Tco_1016135</name>
</gene>
<evidence type="ECO:0000313" key="2">
    <source>
        <dbReference type="Proteomes" id="UP001151760"/>
    </source>
</evidence>
<accession>A0ABQ5FMS5</accession>
<organism evidence="1 2">
    <name type="scientific">Tanacetum coccineum</name>
    <dbReference type="NCBI Taxonomy" id="301880"/>
    <lineage>
        <taxon>Eukaryota</taxon>
        <taxon>Viridiplantae</taxon>
        <taxon>Streptophyta</taxon>
        <taxon>Embryophyta</taxon>
        <taxon>Tracheophyta</taxon>
        <taxon>Spermatophyta</taxon>
        <taxon>Magnoliopsida</taxon>
        <taxon>eudicotyledons</taxon>
        <taxon>Gunneridae</taxon>
        <taxon>Pentapetalae</taxon>
        <taxon>asterids</taxon>
        <taxon>campanulids</taxon>
        <taxon>Asterales</taxon>
        <taxon>Asteraceae</taxon>
        <taxon>Asteroideae</taxon>
        <taxon>Anthemideae</taxon>
        <taxon>Anthemidinae</taxon>
        <taxon>Tanacetum</taxon>
    </lineage>
</organism>
<keyword evidence="2" id="KW-1185">Reference proteome</keyword>
<proteinExistence type="predicted"/>
<dbReference type="Proteomes" id="UP001151760">
    <property type="component" value="Unassembled WGS sequence"/>
</dbReference>
<name>A0ABQ5FMS5_9ASTR</name>
<sequence length="285" mass="32713">MNNTNSLPPPEGPTLILVEKVLKLNSILESLDLIRSLSFSGIFCKKEKDSDVMRIELVKDNDCPNNEELDEDNDVLGEEKIGEDHFDKIPTRSEIAYHKNLMYAPVPSMILSDPIILGGNSLNLKIPCNIWHVHVGRAYIDLNSPLNIMTRTLYNWIMASPLEPRIDSKSPSGISNFTGRVKGMPIFVRNFIYAFDFMIVEDIRVVKFKNGIEEITYKMPHKIEQYDSLSDMENENMKSVYFRNEEDKRKGVEYVMSKILGFYKECLELGPEYRTGLEESSSEVK</sequence>
<protein>
    <submittedName>
        <fullName evidence="1">Uncharacterized protein</fullName>
    </submittedName>
</protein>
<reference evidence="1" key="2">
    <citation type="submission" date="2022-01" db="EMBL/GenBank/DDBJ databases">
        <authorList>
            <person name="Yamashiro T."/>
            <person name="Shiraishi A."/>
            <person name="Satake H."/>
            <person name="Nakayama K."/>
        </authorList>
    </citation>
    <scope>NUCLEOTIDE SEQUENCE</scope>
</reference>
<dbReference type="EMBL" id="BQNB010017564">
    <property type="protein sequence ID" value="GJT64655.1"/>
    <property type="molecule type" value="Genomic_DNA"/>
</dbReference>
<reference evidence="1" key="1">
    <citation type="journal article" date="2022" name="Int. J. Mol. Sci.">
        <title>Draft Genome of Tanacetum Coccineum: Genomic Comparison of Closely Related Tanacetum-Family Plants.</title>
        <authorList>
            <person name="Yamashiro T."/>
            <person name="Shiraishi A."/>
            <person name="Nakayama K."/>
            <person name="Satake H."/>
        </authorList>
    </citation>
    <scope>NUCLEOTIDE SEQUENCE</scope>
</reference>
<evidence type="ECO:0000313" key="1">
    <source>
        <dbReference type="EMBL" id="GJT64655.1"/>
    </source>
</evidence>